<dbReference type="Proteomes" id="UP001152795">
    <property type="component" value="Unassembled WGS sequence"/>
</dbReference>
<evidence type="ECO:0000313" key="1">
    <source>
        <dbReference type="EMBL" id="CAB4035090.1"/>
    </source>
</evidence>
<gene>
    <name evidence="1" type="ORF">PACLA_8A088603</name>
</gene>
<reference evidence="1" key="1">
    <citation type="submission" date="2020-04" db="EMBL/GenBank/DDBJ databases">
        <authorList>
            <person name="Alioto T."/>
            <person name="Alioto T."/>
            <person name="Gomez Garrido J."/>
        </authorList>
    </citation>
    <scope>NUCLEOTIDE SEQUENCE</scope>
    <source>
        <strain evidence="1">A484AB</strain>
    </source>
</reference>
<comment type="caution">
    <text evidence="1">The sequence shown here is derived from an EMBL/GenBank/DDBJ whole genome shotgun (WGS) entry which is preliminary data.</text>
</comment>
<dbReference type="AlphaFoldDB" id="A0A6S7K0A5"/>
<organism evidence="1 2">
    <name type="scientific">Paramuricea clavata</name>
    <name type="common">Red gorgonian</name>
    <name type="synonym">Violescent sea-whip</name>
    <dbReference type="NCBI Taxonomy" id="317549"/>
    <lineage>
        <taxon>Eukaryota</taxon>
        <taxon>Metazoa</taxon>
        <taxon>Cnidaria</taxon>
        <taxon>Anthozoa</taxon>
        <taxon>Octocorallia</taxon>
        <taxon>Malacalcyonacea</taxon>
        <taxon>Plexauridae</taxon>
        <taxon>Paramuricea</taxon>
    </lineage>
</organism>
<name>A0A6S7K0A5_PARCT</name>
<feature type="non-terminal residue" evidence="1">
    <location>
        <position position="1"/>
    </location>
</feature>
<keyword evidence="2" id="KW-1185">Reference proteome</keyword>
<proteinExistence type="predicted"/>
<protein>
    <submittedName>
        <fullName evidence="1">Uncharacterized protein</fullName>
    </submittedName>
</protein>
<evidence type="ECO:0000313" key="2">
    <source>
        <dbReference type="Proteomes" id="UP001152795"/>
    </source>
</evidence>
<dbReference type="EMBL" id="CACRXK020020703">
    <property type="protein sequence ID" value="CAB4035090.1"/>
    <property type="molecule type" value="Genomic_DNA"/>
</dbReference>
<feature type="non-terminal residue" evidence="1">
    <location>
        <position position="162"/>
    </location>
</feature>
<sequence length="162" mass="18213">HTLKSHYKSKSLFRLNSTDENHIQTSTNGNLDDSCKLISVQPVCTTIADEAEIDSVQHDIVVSIPCTNVYDVHKFSKNSKDPRLMGLTDGIELMCSTLQIYKFCLPQKSDYNADKLTAIFSKYTKHLSPSKWFAIAYKEAIAHAGSPDQFGSGNSQNFYHFE</sequence>
<accession>A0A6S7K0A5</accession>